<protein>
    <submittedName>
        <fullName evidence="1">Uncharacterized protein</fullName>
    </submittedName>
</protein>
<keyword evidence="2" id="KW-1185">Reference proteome</keyword>
<organism evidence="1 2">
    <name type="scientific">Candidatus Methanoperedens nitratireducens</name>
    <dbReference type="NCBI Taxonomy" id="1392998"/>
    <lineage>
        <taxon>Archaea</taxon>
        <taxon>Methanobacteriati</taxon>
        <taxon>Methanobacteriota</taxon>
        <taxon>Stenosarchaea group</taxon>
        <taxon>Methanomicrobia</taxon>
        <taxon>Methanosarcinales</taxon>
        <taxon>ANME-2 cluster</taxon>
        <taxon>Candidatus Methanoperedentaceae</taxon>
        <taxon>Candidatus Methanoperedens</taxon>
    </lineage>
</organism>
<dbReference type="EMBL" id="JMIY01000001">
    <property type="protein sequence ID" value="KCZ73050.1"/>
    <property type="molecule type" value="Genomic_DNA"/>
</dbReference>
<name>A0A062VCR8_9EURY</name>
<evidence type="ECO:0000313" key="1">
    <source>
        <dbReference type="EMBL" id="KCZ73050.1"/>
    </source>
</evidence>
<dbReference type="AlphaFoldDB" id="A0A062VCR8"/>
<dbReference type="Proteomes" id="UP000027153">
    <property type="component" value="Unassembled WGS sequence"/>
</dbReference>
<gene>
    <name evidence="1" type="ORF">ANME2D_00109</name>
</gene>
<accession>A0A062VCR8</accession>
<dbReference type="PATRIC" id="fig|1392998.3.peg.470"/>
<evidence type="ECO:0000313" key="2">
    <source>
        <dbReference type="Proteomes" id="UP000027153"/>
    </source>
</evidence>
<comment type="caution">
    <text evidence="1">The sequence shown here is derived from an EMBL/GenBank/DDBJ whole genome shotgun (WGS) entry which is preliminary data.</text>
</comment>
<reference evidence="1 2" key="1">
    <citation type="journal article" date="2013" name="Nature">
        <title>Anaerobic oxidation of methane coupled to nitrate reduction in a novel archaeal lineage.</title>
        <authorList>
            <person name="Haroon M.F."/>
            <person name="Hu S."/>
            <person name="Shi Y."/>
            <person name="Imelfort M."/>
            <person name="Keller J."/>
            <person name="Hugenholtz P."/>
            <person name="Yuan Z."/>
            <person name="Tyson G.W."/>
        </authorList>
    </citation>
    <scope>NUCLEOTIDE SEQUENCE [LARGE SCALE GENOMIC DNA]</scope>
    <source>
        <strain evidence="1 2">ANME-2d</strain>
    </source>
</reference>
<proteinExistence type="predicted"/>
<sequence length="88" mass="10009">MVTGRDNGDIRIAIACQGGGSHTAFTAGNDWIRLGYLPGDKFKSIKLRFIQMLYELDRGTKMDRNPSFINEMMSYGEDEARKLLMELM</sequence>
<dbReference type="RefSeq" id="WP_048088251.1">
    <property type="nucleotide sequence ID" value="NZ_JMIY01000001.1"/>
</dbReference>